<evidence type="ECO:0000313" key="3">
    <source>
        <dbReference type="EMBL" id="VAW15917.1"/>
    </source>
</evidence>
<accession>A0A3B0TR83</accession>
<dbReference type="InterPro" id="IPR036188">
    <property type="entry name" value="FAD/NAD-bd_sf"/>
</dbReference>
<feature type="domain" description="FAD dependent oxidoreductase" evidence="2">
    <location>
        <begin position="8"/>
        <end position="398"/>
    </location>
</feature>
<proteinExistence type="predicted"/>
<dbReference type="GO" id="GO:0005737">
    <property type="term" value="C:cytoplasm"/>
    <property type="evidence" value="ECO:0007669"/>
    <property type="project" value="TreeGrafter"/>
</dbReference>
<organism evidence="3">
    <name type="scientific">hydrothermal vent metagenome</name>
    <dbReference type="NCBI Taxonomy" id="652676"/>
    <lineage>
        <taxon>unclassified sequences</taxon>
        <taxon>metagenomes</taxon>
        <taxon>ecological metagenomes</taxon>
    </lineage>
</organism>
<dbReference type="PANTHER" id="PTHR13847:SF289">
    <property type="entry name" value="GLYCINE OXIDASE"/>
    <property type="match status" value="1"/>
</dbReference>
<dbReference type="EMBL" id="UOEM01000092">
    <property type="protein sequence ID" value="VAW15917.1"/>
    <property type="molecule type" value="Genomic_DNA"/>
</dbReference>
<dbReference type="Pfam" id="PF01266">
    <property type="entry name" value="DAO"/>
    <property type="match status" value="1"/>
</dbReference>
<protein>
    <submittedName>
        <fullName evidence="3">D-amino acid dehydrogenase</fullName>
        <ecNumber evidence="3">1.4.99.6</ecNumber>
    </submittedName>
</protein>
<dbReference type="InterPro" id="IPR006076">
    <property type="entry name" value="FAD-dep_OxRdtase"/>
</dbReference>
<dbReference type="EC" id="1.4.99.6" evidence="3"/>
<dbReference type="GO" id="GO:0016491">
    <property type="term" value="F:oxidoreductase activity"/>
    <property type="evidence" value="ECO:0007669"/>
    <property type="project" value="UniProtKB-KW"/>
</dbReference>
<evidence type="ECO:0000259" key="2">
    <source>
        <dbReference type="Pfam" id="PF01266"/>
    </source>
</evidence>
<sequence>MTGIDNTVIIIGAGILGVSSAIHLQRRGSDVTIIDRLPPGDGTSFGNAGVLAASSMVPVPVPGLLIKAPKMLLDPDGPLFLKWSYLPRLLPFLAPYLANGRAARVRKIAEALSHIVVDAVDEHQTLARGTGAEAWLTGDDYMFIYRTRAAFEADPFAWELRRQNWPHGWDEIEAAELADLAPDINPAYSFAIRFGHHGLCTSPGDYTKALAEHFVREGGKIIAAEVSGISAPEDGPVAVTASGQVYSAARLVIAAGAYSAKLAKLIGADFPLEAERGYHIELKSPNRTVPFPTMVADGKFVASPLADGLRAAGLVEFGGLDAEVSRGPVAMLRRRIADVLPGLEYESHTEWLGYRPATTDSLPVIGARAGQDNVIYAFGHHHIGLTGAPKTARLLAALMSGERPNIDMAPYSPDRFDYA</sequence>
<dbReference type="SUPFAM" id="SSF51905">
    <property type="entry name" value="FAD/NAD(P)-binding domain"/>
    <property type="match status" value="1"/>
</dbReference>
<dbReference type="SUPFAM" id="SSF54373">
    <property type="entry name" value="FAD-linked reductases, C-terminal domain"/>
    <property type="match status" value="1"/>
</dbReference>
<keyword evidence="1 3" id="KW-0560">Oxidoreductase</keyword>
<dbReference type="Gene3D" id="3.50.50.60">
    <property type="entry name" value="FAD/NAD(P)-binding domain"/>
    <property type="match status" value="2"/>
</dbReference>
<name>A0A3B0TR83_9ZZZZ</name>
<dbReference type="PANTHER" id="PTHR13847">
    <property type="entry name" value="SARCOSINE DEHYDROGENASE-RELATED"/>
    <property type="match status" value="1"/>
</dbReference>
<dbReference type="Gene3D" id="3.30.9.10">
    <property type="entry name" value="D-Amino Acid Oxidase, subunit A, domain 2"/>
    <property type="match status" value="1"/>
</dbReference>
<gene>
    <name evidence="3" type="ORF">MNBD_ALPHA09-1974</name>
</gene>
<dbReference type="AlphaFoldDB" id="A0A3B0TR83"/>
<evidence type="ECO:0000256" key="1">
    <source>
        <dbReference type="ARBA" id="ARBA00023002"/>
    </source>
</evidence>
<reference evidence="3" key="1">
    <citation type="submission" date="2018-06" db="EMBL/GenBank/DDBJ databases">
        <authorList>
            <person name="Zhirakovskaya E."/>
        </authorList>
    </citation>
    <scope>NUCLEOTIDE SEQUENCE</scope>
</reference>